<dbReference type="PhylomeDB" id="B3RRV2"/>
<organism evidence="12 13">
    <name type="scientific">Trichoplax adhaerens</name>
    <name type="common">Trichoplax reptans</name>
    <dbReference type="NCBI Taxonomy" id="10228"/>
    <lineage>
        <taxon>Eukaryota</taxon>
        <taxon>Metazoa</taxon>
        <taxon>Placozoa</taxon>
        <taxon>Uniplacotomia</taxon>
        <taxon>Trichoplacea</taxon>
        <taxon>Trichoplacidae</taxon>
        <taxon>Trichoplax</taxon>
    </lineage>
</organism>
<reference evidence="12 13" key="1">
    <citation type="journal article" date="2008" name="Nature">
        <title>The Trichoplax genome and the nature of placozoans.</title>
        <authorList>
            <person name="Srivastava M."/>
            <person name="Begovic E."/>
            <person name="Chapman J."/>
            <person name="Putnam N.H."/>
            <person name="Hellsten U."/>
            <person name="Kawashima T."/>
            <person name="Kuo A."/>
            <person name="Mitros T."/>
            <person name="Salamov A."/>
            <person name="Carpenter M.L."/>
            <person name="Signorovitch A.Y."/>
            <person name="Moreno M.A."/>
            <person name="Kamm K."/>
            <person name="Grimwood J."/>
            <person name="Schmutz J."/>
            <person name="Shapiro H."/>
            <person name="Grigoriev I.V."/>
            <person name="Buss L.W."/>
            <person name="Schierwater B."/>
            <person name="Dellaporta S.L."/>
            <person name="Rokhsar D.S."/>
        </authorList>
    </citation>
    <scope>NUCLEOTIDE SEQUENCE [LARGE SCALE GENOMIC DNA]</scope>
    <source>
        <strain evidence="12 13">Grell-BS-1999</strain>
    </source>
</reference>
<dbReference type="InterPro" id="IPR017972">
    <property type="entry name" value="Cyt_P450_CS"/>
</dbReference>
<dbReference type="FunCoup" id="B3RRV2">
    <property type="interactions" value="90"/>
</dbReference>
<keyword evidence="11" id="KW-0812">Transmembrane</keyword>
<comment type="function">
    <text evidence="8">Cytochromes P450 are a group of heme-thiolate monooxygenases. They oxidize a variety of structurally unrelated compounds, including steroids, fatty acids, and xenobiotics.</text>
</comment>
<dbReference type="AlphaFoldDB" id="B3RRV2"/>
<dbReference type="InterPro" id="IPR050705">
    <property type="entry name" value="Cytochrome_P450_3A"/>
</dbReference>
<dbReference type="PRINTS" id="PR00463">
    <property type="entry name" value="EP450I"/>
</dbReference>
<keyword evidence="11" id="KW-0472">Membrane</keyword>
<evidence type="ECO:0000256" key="11">
    <source>
        <dbReference type="SAM" id="Phobius"/>
    </source>
</evidence>
<dbReference type="GO" id="GO:0005506">
    <property type="term" value="F:iron ion binding"/>
    <property type="evidence" value="ECO:0007669"/>
    <property type="project" value="InterPro"/>
</dbReference>
<feature type="transmembrane region" description="Helical" evidence="11">
    <location>
        <begin position="12"/>
        <end position="30"/>
    </location>
</feature>
<keyword evidence="7 10" id="KW-0503">Monooxygenase</keyword>
<dbReference type="GeneID" id="6751625"/>
<dbReference type="FunFam" id="1.10.630.10:FF:000182">
    <property type="entry name" value="Cytochrome P450 3A4"/>
    <property type="match status" value="1"/>
</dbReference>
<dbReference type="InParanoid" id="B3RRV2"/>
<dbReference type="GO" id="GO:0004497">
    <property type="term" value="F:monooxygenase activity"/>
    <property type="evidence" value="ECO:0007669"/>
    <property type="project" value="UniProtKB-KW"/>
</dbReference>
<dbReference type="OrthoDB" id="1470350at2759"/>
<dbReference type="InterPro" id="IPR036396">
    <property type="entry name" value="Cyt_P450_sf"/>
</dbReference>
<dbReference type="HOGENOM" id="CLU_001570_5_2_1"/>
<sequence length="464" mass="52456">MWTFANITPQQIAWVAAVLILTLLFHYYFIHPLRYFKKLNIPGPKPYILIGSAFSKESKQINCIKKYGKVYGLLFGRRPVMVISDLPMVKDIMVKHFSNFTNRFPIIPPTPPFHKNLLAITDDDWKRVRNVLIPTFSAAKLKQIESIISSACDSLFDKLMNLNKQQGKANIWKIYGEYSMEVIMATAFGVHVTADVRGQEIRQQAASFFSTSNLAMALGAIMPSLYPYIKRRQSLQQGLTNRRDLLQLLVEAGQNGKLTDEEIISQSFIFLLAGYETTASALAYTSYLLALNPDVQQRLLDEIDEKCPKGTTVTSELVSSLPYLDMVLSESLRIYPPAYIVNRIAKNDIVIGGVLIPKDVVAAIPIYGIHHNEKLWPDPKKFIPERFTPEEKAKRHPFAHLPFGNGPRNCIGMRLAIMEAKMALVKVLQDMMFEPVQETEIPLRIEPKITLSASNGVTLGIKER</sequence>
<keyword evidence="11" id="KW-1133">Transmembrane helix</keyword>
<feature type="binding site" description="axial binding residue" evidence="9">
    <location>
        <position position="410"/>
    </location>
    <ligand>
        <name>heme</name>
        <dbReference type="ChEBI" id="CHEBI:30413"/>
    </ligand>
    <ligandPart>
        <name>Fe</name>
        <dbReference type="ChEBI" id="CHEBI:18248"/>
    </ligandPart>
</feature>
<evidence type="ECO:0000256" key="5">
    <source>
        <dbReference type="ARBA" id="ARBA00023002"/>
    </source>
</evidence>
<dbReference type="RefSeq" id="XP_002110932.1">
    <property type="nucleotide sequence ID" value="XM_002110896.1"/>
</dbReference>
<evidence type="ECO:0000256" key="1">
    <source>
        <dbReference type="ARBA" id="ARBA00001971"/>
    </source>
</evidence>
<dbReference type="CTD" id="6751625"/>
<gene>
    <name evidence="12" type="ORF">TRIADDRAFT_50001</name>
</gene>
<dbReference type="PANTHER" id="PTHR24302:SF15">
    <property type="entry name" value="FATTY-ACID PEROXYGENASE"/>
    <property type="match status" value="1"/>
</dbReference>
<comment type="similarity">
    <text evidence="2 10">Belongs to the cytochrome P450 family.</text>
</comment>
<dbReference type="PROSITE" id="PS00086">
    <property type="entry name" value="CYTOCHROME_P450"/>
    <property type="match status" value="1"/>
</dbReference>
<name>B3RRV2_TRIAD</name>
<comment type="cofactor">
    <cofactor evidence="1 9">
        <name>heme</name>
        <dbReference type="ChEBI" id="CHEBI:30413"/>
    </cofactor>
</comment>
<dbReference type="InterPro" id="IPR001128">
    <property type="entry name" value="Cyt_P450"/>
</dbReference>
<evidence type="ECO:0000256" key="8">
    <source>
        <dbReference type="ARBA" id="ARBA00043906"/>
    </source>
</evidence>
<dbReference type="CDD" id="cd11055">
    <property type="entry name" value="CYP3A-like"/>
    <property type="match status" value="1"/>
</dbReference>
<evidence type="ECO:0000256" key="6">
    <source>
        <dbReference type="ARBA" id="ARBA00023004"/>
    </source>
</evidence>
<keyword evidence="13" id="KW-1185">Reference proteome</keyword>
<dbReference type="OMA" id="PNICENK"/>
<dbReference type="InterPro" id="IPR002401">
    <property type="entry name" value="Cyt_P450_E_grp-I"/>
</dbReference>
<evidence type="ECO:0000256" key="10">
    <source>
        <dbReference type="RuleBase" id="RU000461"/>
    </source>
</evidence>
<dbReference type="GO" id="GO:0016705">
    <property type="term" value="F:oxidoreductase activity, acting on paired donors, with incorporation or reduction of molecular oxygen"/>
    <property type="evidence" value="ECO:0007669"/>
    <property type="project" value="InterPro"/>
</dbReference>
<protein>
    <recommendedName>
        <fullName evidence="14">Cytochrome P450</fullName>
    </recommendedName>
</protein>
<evidence type="ECO:0000256" key="9">
    <source>
        <dbReference type="PIRSR" id="PIRSR602401-1"/>
    </source>
</evidence>
<dbReference type="SUPFAM" id="SSF48264">
    <property type="entry name" value="Cytochrome P450"/>
    <property type="match status" value="1"/>
</dbReference>
<evidence type="ECO:0000313" key="13">
    <source>
        <dbReference type="Proteomes" id="UP000009022"/>
    </source>
</evidence>
<keyword evidence="5 10" id="KW-0560">Oxidoreductase</keyword>
<dbReference type="PRINTS" id="PR00385">
    <property type="entry name" value="P450"/>
</dbReference>
<evidence type="ECO:0000256" key="7">
    <source>
        <dbReference type="ARBA" id="ARBA00023033"/>
    </source>
</evidence>
<keyword evidence="4 9" id="KW-0479">Metal-binding</keyword>
<proteinExistence type="inferred from homology"/>
<dbReference type="PANTHER" id="PTHR24302">
    <property type="entry name" value="CYTOCHROME P450 FAMILY 3"/>
    <property type="match status" value="1"/>
</dbReference>
<evidence type="ECO:0000256" key="2">
    <source>
        <dbReference type="ARBA" id="ARBA00010617"/>
    </source>
</evidence>
<accession>B3RRV2</accession>
<keyword evidence="6 9" id="KW-0408">Iron</keyword>
<evidence type="ECO:0000313" key="12">
    <source>
        <dbReference type="EMBL" id="EDV26936.1"/>
    </source>
</evidence>
<dbReference type="EMBL" id="DS985243">
    <property type="protein sequence ID" value="EDV26936.1"/>
    <property type="molecule type" value="Genomic_DNA"/>
</dbReference>
<dbReference type="Gene3D" id="1.10.630.10">
    <property type="entry name" value="Cytochrome P450"/>
    <property type="match status" value="1"/>
</dbReference>
<dbReference type="GO" id="GO:0020037">
    <property type="term" value="F:heme binding"/>
    <property type="evidence" value="ECO:0007669"/>
    <property type="project" value="InterPro"/>
</dbReference>
<dbReference type="Pfam" id="PF00067">
    <property type="entry name" value="p450"/>
    <property type="match status" value="2"/>
</dbReference>
<keyword evidence="3 9" id="KW-0349">Heme</keyword>
<dbReference type="KEGG" id="tad:TRIADDRAFT_50001"/>
<evidence type="ECO:0000256" key="4">
    <source>
        <dbReference type="ARBA" id="ARBA00022723"/>
    </source>
</evidence>
<evidence type="ECO:0008006" key="14">
    <source>
        <dbReference type="Google" id="ProtNLM"/>
    </source>
</evidence>
<dbReference type="Proteomes" id="UP000009022">
    <property type="component" value="Unassembled WGS sequence"/>
</dbReference>
<evidence type="ECO:0000256" key="3">
    <source>
        <dbReference type="ARBA" id="ARBA00022617"/>
    </source>
</evidence>
<dbReference type="eggNOG" id="KOG0158">
    <property type="taxonomic scope" value="Eukaryota"/>
</dbReference>